<name>A0A9Q3UQ63_9GAMM</name>
<protein>
    <submittedName>
        <fullName evidence="4">Ku protein</fullName>
    </submittedName>
</protein>
<organism evidence="4 5">
    <name type="scientific">Alloalcanivorax marinus</name>
    <dbReference type="NCBI Taxonomy" id="1177169"/>
    <lineage>
        <taxon>Bacteria</taxon>
        <taxon>Pseudomonadati</taxon>
        <taxon>Pseudomonadota</taxon>
        <taxon>Gammaproteobacteria</taxon>
        <taxon>Oceanospirillales</taxon>
        <taxon>Alcanivoracaceae</taxon>
        <taxon>Alloalcanivorax</taxon>
    </lineage>
</organism>
<dbReference type="Pfam" id="PF02735">
    <property type="entry name" value="Ku"/>
    <property type="match status" value="1"/>
</dbReference>
<gene>
    <name evidence="4" type="ORF">LL252_15990</name>
</gene>
<feature type="region of interest" description="Disordered" evidence="2">
    <location>
        <begin position="238"/>
        <end position="263"/>
    </location>
</feature>
<dbReference type="InterPro" id="IPR016194">
    <property type="entry name" value="SPOC-like_C_dom_sf"/>
</dbReference>
<evidence type="ECO:0000256" key="2">
    <source>
        <dbReference type="SAM" id="MobiDB-lite"/>
    </source>
</evidence>
<dbReference type="RefSeq" id="WP_228234739.1">
    <property type="nucleotide sequence ID" value="NZ_JAJGNA010000027.1"/>
</dbReference>
<sequence length="347" mass="38147">MAKKKRGGPAGPRPFWSGTLAFGLVSLPVGLFPAHRSKPVSLHMVDEKGTRLARRYVCSKDGKPLEWDQLIRGYPVEKDRFVTVTDKELDALAPEKSQEIDLKRFVPVEELDPMRFERAYFLTPEKGATKAYRLLARAMETTGRAGVATFVMRGKEYLVALLSQGGILRAETLRFEDELRTPADVGLGDPGSPATAAVKRFQSALKPLRAERLDEAALEDRESQRLIKLARRKLKAGEDVLGKKRQRGARKTGSGTSSSPPDLLETLKRSLKEGLEPQAPAPGKKSASKKTASKSAARKKTARGKTAGKGAALSEESREALYRRAQARDLPGRSRMSKQELVDALSE</sequence>
<dbReference type="SUPFAM" id="SSF100939">
    <property type="entry name" value="SPOC domain-like"/>
    <property type="match status" value="1"/>
</dbReference>
<dbReference type="InterPro" id="IPR006164">
    <property type="entry name" value="DNA_bd_Ku70/Ku80"/>
</dbReference>
<evidence type="ECO:0000313" key="5">
    <source>
        <dbReference type="Proteomes" id="UP001108027"/>
    </source>
</evidence>
<dbReference type="Proteomes" id="UP001108027">
    <property type="component" value="Unassembled WGS sequence"/>
</dbReference>
<feature type="region of interest" description="Disordered" evidence="2">
    <location>
        <begin position="275"/>
        <end position="347"/>
    </location>
</feature>
<feature type="domain" description="Ku" evidence="3">
    <location>
        <begin position="62"/>
        <end position="190"/>
    </location>
</feature>
<evidence type="ECO:0000313" key="4">
    <source>
        <dbReference type="EMBL" id="MCC4310076.1"/>
    </source>
</evidence>
<feature type="compositionally biased region" description="Basic and acidic residues" evidence="2">
    <location>
        <begin position="315"/>
        <end position="341"/>
    </location>
</feature>
<dbReference type="PANTHER" id="PTHR41251:SF1">
    <property type="entry name" value="NON-HOMOLOGOUS END JOINING PROTEIN KU"/>
    <property type="match status" value="1"/>
</dbReference>
<dbReference type="GO" id="GO:0003690">
    <property type="term" value="F:double-stranded DNA binding"/>
    <property type="evidence" value="ECO:0007669"/>
    <property type="project" value="TreeGrafter"/>
</dbReference>
<accession>A0A9Q3UQ63</accession>
<keyword evidence="5" id="KW-1185">Reference proteome</keyword>
<comment type="caution">
    <text evidence="4">The sequence shown here is derived from an EMBL/GenBank/DDBJ whole genome shotgun (WGS) entry which is preliminary data.</text>
</comment>
<evidence type="ECO:0000259" key="3">
    <source>
        <dbReference type="SMART" id="SM00559"/>
    </source>
</evidence>
<dbReference type="InterPro" id="IPR009187">
    <property type="entry name" value="Prok_Ku"/>
</dbReference>
<keyword evidence="1" id="KW-0238">DNA-binding</keyword>
<dbReference type="Gene3D" id="2.40.290.10">
    <property type="match status" value="1"/>
</dbReference>
<dbReference type="SMART" id="SM00559">
    <property type="entry name" value="Ku78"/>
    <property type="match status" value="1"/>
</dbReference>
<dbReference type="PIRSF" id="PIRSF006493">
    <property type="entry name" value="Prok_Ku"/>
    <property type="match status" value="1"/>
</dbReference>
<dbReference type="EMBL" id="JAJGNA010000027">
    <property type="protein sequence ID" value="MCC4310076.1"/>
    <property type="molecule type" value="Genomic_DNA"/>
</dbReference>
<dbReference type="GO" id="GO:0006303">
    <property type="term" value="P:double-strand break repair via nonhomologous end joining"/>
    <property type="evidence" value="ECO:0007669"/>
    <property type="project" value="InterPro"/>
</dbReference>
<reference evidence="4" key="1">
    <citation type="submission" date="2021-10" db="EMBL/GenBank/DDBJ databases">
        <title>The diversity and Nitrogen Metabolism of Culturable Nitrate-Utilizing Bacteria Within the Oxygen Minimum Zone of the Changjiang (Yangtze River)Estuary.</title>
        <authorList>
            <person name="Zhang D."/>
            <person name="Zheng J."/>
            <person name="Liu S."/>
            <person name="He W."/>
        </authorList>
    </citation>
    <scope>NUCLEOTIDE SEQUENCE</scope>
    <source>
        <strain evidence="4">FXH-223</strain>
    </source>
</reference>
<dbReference type="AlphaFoldDB" id="A0A9Q3UQ63"/>
<dbReference type="PANTHER" id="PTHR41251">
    <property type="entry name" value="NON-HOMOLOGOUS END JOINING PROTEIN KU"/>
    <property type="match status" value="1"/>
</dbReference>
<feature type="compositionally biased region" description="Basic residues" evidence="2">
    <location>
        <begin position="286"/>
        <end position="303"/>
    </location>
</feature>
<evidence type="ECO:0000256" key="1">
    <source>
        <dbReference type="ARBA" id="ARBA00023125"/>
    </source>
</evidence>
<proteinExistence type="predicted"/>